<name>A0A6A3DAP9_9STRA</name>
<dbReference type="EMBL" id="QXGE01010743">
    <property type="protein sequence ID" value="KAE9259451.1"/>
    <property type="molecule type" value="Genomic_DNA"/>
</dbReference>
<protein>
    <submittedName>
        <fullName evidence="1">Uncharacterized protein</fullName>
    </submittedName>
</protein>
<evidence type="ECO:0000313" key="1">
    <source>
        <dbReference type="EMBL" id="KAE8916677.1"/>
    </source>
</evidence>
<proteinExistence type="predicted"/>
<accession>A0A6A3DAP9</accession>
<dbReference type="EMBL" id="QXGF01009383">
    <property type="protein sequence ID" value="KAE8916677.1"/>
    <property type="molecule type" value="Genomic_DNA"/>
</dbReference>
<dbReference type="AlphaFoldDB" id="A0A6A3DAP9"/>
<evidence type="ECO:0000313" key="6">
    <source>
        <dbReference type="Proteomes" id="UP000441208"/>
    </source>
</evidence>
<comment type="caution">
    <text evidence="1">The sequence shown here is derived from an EMBL/GenBank/DDBJ whole genome shotgun (WGS) entry which is preliminary data.</text>
</comment>
<reference evidence="4 5" key="1">
    <citation type="submission" date="2018-08" db="EMBL/GenBank/DDBJ databases">
        <title>Genomic investigation of the strawberry pathogen Phytophthora fragariae indicates pathogenicity is determined by transcriptional variation in three key races.</title>
        <authorList>
            <person name="Adams T.M."/>
            <person name="Armitage A.D."/>
            <person name="Sobczyk M.K."/>
            <person name="Bates H.J."/>
            <person name="Dunwell J.M."/>
            <person name="Nellist C.F."/>
            <person name="Harrison R.J."/>
        </authorList>
    </citation>
    <scope>NUCLEOTIDE SEQUENCE [LARGE SCALE GENOMIC DNA]</scope>
    <source>
        <strain evidence="3 5">A4</strain>
        <strain evidence="2 6">NOV-71</strain>
        <strain evidence="1 4">NOV-9</strain>
    </source>
</reference>
<evidence type="ECO:0000313" key="2">
    <source>
        <dbReference type="EMBL" id="KAE9054399.1"/>
    </source>
</evidence>
<dbReference type="Proteomes" id="UP000441208">
    <property type="component" value="Unassembled WGS sequence"/>
</dbReference>
<organism evidence="1 4">
    <name type="scientific">Phytophthora fragariae</name>
    <dbReference type="NCBI Taxonomy" id="53985"/>
    <lineage>
        <taxon>Eukaryota</taxon>
        <taxon>Sar</taxon>
        <taxon>Stramenopiles</taxon>
        <taxon>Oomycota</taxon>
        <taxon>Peronosporomycetes</taxon>
        <taxon>Peronosporales</taxon>
        <taxon>Peronosporaceae</taxon>
        <taxon>Phytophthora</taxon>
    </lineage>
</organism>
<evidence type="ECO:0000313" key="3">
    <source>
        <dbReference type="EMBL" id="KAE9259451.1"/>
    </source>
</evidence>
<gene>
    <name evidence="3" type="ORF">PF001_g33034</name>
    <name evidence="2" type="ORF">PF007_g32651</name>
    <name evidence="1" type="ORF">PF009_g33000</name>
</gene>
<evidence type="ECO:0000313" key="4">
    <source>
        <dbReference type="Proteomes" id="UP000429523"/>
    </source>
</evidence>
<dbReference type="Proteomes" id="UP000429523">
    <property type="component" value="Unassembled WGS sequence"/>
</dbReference>
<dbReference type="EMBL" id="QXFZ01009759">
    <property type="protein sequence ID" value="KAE9054399.1"/>
    <property type="molecule type" value="Genomic_DNA"/>
</dbReference>
<dbReference type="Proteomes" id="UP000437068">
    <property type="component" value="Unassembled WGS sequence"/>
</dbReference>
<sequence length="96" mass="10139">MKVATQSFHVRWKRSTSPIICGRYGTGFVCLACSKFTNCSITRPVISGGPSVSSSLNAPNFSTSSSIKNAATLSAVYFTTLRAAAYLVTYSSAAIT</sequence>
<evidence type="ECO:0000313" key="5">
    <source>
        <dbReference type="Proteomes" id="UP000437068"/>
    </source>
</evidence>